<accession>A0ABC8RBY8</accession>
<evidence type="ECO:0000313" key="1">
    <source>
        <dbReference type="EMBL" id="CAK9142195.1"/>
    </source>
</evidence>
<keyword evidence="2" id="KW-1185">Reference proteome</keyword>
<organism evidence="1 2">
    <name type="scientific">Ilex paraguariensis</name>
    <name type="common">yerba mate</name>
    <dbReference type="NCBI Taxonomy" id="185542"/>
    <lineage>
        <taxon>Eukaryota</taxon>
        <taxon>Viridiplantae</taxon>
        <taxon>Streptophyta</taxon>
        <taxon>Embryophyta</taxon>
        <taxon>Tracheophyta</taxon>
        <taxon>Spermatophyta</taxon>
        <taxon>Magnoliopsida</taxon>
        <taxon>eudicotyledons</taxon>
        <taxon>Gunneridae</taxon>
        <taxon>Pentapetalae</taxon>
        <taxon>asterids</taxon>
        <taxon>campanulids</taxon>
        <taxon>Aquifoliales</taxon>
        <taxon>Aquifoliaceae</taxon>
        <taxon>Ilex</taxon>
    </lineage>
</organism>
<gene>
    <name evidence="1" type="ORF">ILEXP_LOCUS9850</name>
</gene>
<reference evidence="1 2" key="1">
    <citation type="submission" date="2024-02" db="EMBL/GenBank/DDBJ databases">
        <authorList>
            <person name="Vignale AGUSTIN F."/>
            <person name="Sosa J E."/>
            <person name="Modenutti C."/>
        </authorList>
    </citation>
    <scope>NUCLEOTIDE SEQUENCE [LARGE SCALE GENOMIC DNA]</scope>
</reference>
<evidence type="ECO:0000313" key="2">
    <source>
        <dbReference type="Proteomes" id="UP001642360"/>
    </source>
</evidence>
<dbReference type="AlphaFoldDB" id="A0ABC8RBY8"/>
<feature type="non-terminal residue" evidence="1">
    <location>
        <position position="61"/>
    </location>
</feature>
<comment type="caution">
    <text evidence="1">The sequence shown here is derived from an EMBL/GenBank/DDBJ whole genome shotgun (WGS) entry which is preliminary data.</text>
</comment>
<dbReference type="EMBL" id="CAUOFW020001203">
    <property type="protein sequence ID" value="CAK9142195.1"/>
    <property type="molecule type" value="Genomic_DNA"/>
</dbReference>
<proteinExistence type="predicted"/>
<protein>
    <submittedName>
        <fullName evidence="1">Uncharacterized protein</fullName>
    </submittedName>
</protein>
<dbReference type="Proteomes" id="UP001642360">
    <property type="component" value="Unassembled WGS sequence"/>
</dbReference>
<name>A0ABC8RBY8_9AQUA</name>
<sequence>MAFRRLLGMSVGTINRMVRRGSTTILFQKIKPHVNGSSVKFSIEACGSMVKEGWSCCVGHG</sequence>